<proteinExistence type="predicted"/>
<protein>
    <submittedName>
        <fullName evidence="1">Uncharacterized protein</fullName>
    </submittedName>
</protein>
<dbReference type="AlphaFoldDB" id="A0A6M3JGY2"/>
<reference evidence="1" key="1">
    <citation type="submission" date="2020-03" db="EMBL/GenBank/DDBJ databases">
        <title>The deep terrestrial virosphere.</title>
        <authorList>
            <person name="Holmfeldt K."/>
            <person name="Nilsson E."/>
            <person name="Simone D."/>
            <person name="Lopez-Fernandez M."/>
            <person name="Wu X."/>
            <person name="de Brujin I."/>
            <person name="Lundin D."/>
            <person name="Andersson A."/>
            <person name="Bertilsson S."/>
            <person name="Dopson M."/>
        </authorList>
    </citation>
    <scope>NUCLEOTIDE SEQUENCE</scope>
    <source>
        <strain evidence="1">MM415A07240</strain>
        <strain evidence="2">MM415B02202</strain>
    </source>
</reference>
<dbReference type="EMBL" id="MT142583">
    <property type="protein sequence ID" value="QJA85566.1"/>
    <property type="molecule type" value="Genomic_DNA"/>
</dbReference>
<organism evidence="1">
    <name type="scientific">viral metagenome</name>
    <dbReference type="NCBI Taxonomy" id="1070528"/>
    <lineage>
        <taxon>unclassified sequences</taxon>
        <taxon>metagenomes</taxon>
        <taxon>organismal metagenomes</taxon>
    </lineage>
</organism>
<gene>
    <name evidence="1" type="ORF">MM415A07240_0005</name>
    <name evidence="2" type="ORF">MM415B02202_0005</name>
</gene>
<evidence type="ECO:0000313" key="1">
    <source>
        <dbReference type="EMBL" id="QJA68291.1"/>
    </source>
</evidence>
<evidence type="ECO:0000313" key="2">
    <source>
        <dbReference type="EMBL" id="QJA85566.1"/>
    </source>
</evidence>
<sequence>METKLLINVEYRSVNWRRDMFCTFCGDKIISQSTRDTIFDRLWTPVDIVYNRLAWSVMRSIYDR</sequence>
<name>A0A6M3JGY2_9ZZZZ</name>
<dbReference type="EMBL" id="MT141604">
    <property type="protein sequence ID" value="QJA68291.1"/>
    <property type="molecule type" value="Genomic_DNA"/>
</dbReference>
<accession>A0A6M3JGY2</accession>